<dbReference type="Proteomes" id="UP000199093">
    <property type="component" value="Unassembled WGS sequence"/>
</dbReference>
<organism evidence="3 4">
    <name type="scientific">Salipiger marinus</name>
    <dbReference type="NCBI Taxonomy" id="555512"/>
    <lineage>
        <taxon>Bacteria</taxon>
        <taxon>Pseudomonadati</taxon>
        <taxon>Pseudomonadota</taxon>
        <taxon>Alphaproteobacteria</taxon>
        <taxon>Rhodobacterales</taxon>
        <taxon>Roseobacteraceae</taxon>
        <taxon>Salipiger</taxon>
    </lineage>
</organism>
<evidence type="ECO:0000313" key="4">
    <source>
        <dbReference type="Proteomes" id="UP000199093"/>
    </source>
</evidence>
<dbReference type="RefSeq" id="WP_242656625.1">
    <property type="nucleotide sequence ID" value="NZ_FNEJ01000002.1"/>
</dbReference>
<proteinExistence type="predicted"/>
<name>A0A1G8J186_9RHOB</name>
<reference evidence="3 4" key="1">
    <citation type="submission" date="2016-10" db="EMBL/GenBank/DDBJ databases">
        <authorList>
            <person name="de Groot N.N."/>
        </authorList>
    </citation>
    <scope>NUCLEOTIDE SEQUENCE [LARGE SCALE GENOMIC DNA]</scope>
    <source>
        <strain evidence="3 4">DSM 26424</strain>
    </source>
</reference>
<dbReference type="InterPro" id="IPR028250">
    <property type="entry name" value="DsbDN"/>
</dbReference>
<feature type="domain" description="Thiol:disulfide interchange protein DsbD N-terminal" evidence="2">
    <location>
        <begin position="34"/>
        <end position="140"/>
    </location>
</feature>
<dbReference type="AlphaFoldDB" id="A0A1G8J186"/>
<gene>
    <name evidence="3" type="ORF">SAMN04487993_1002256</name>
</gene>
<dbReference type="Pfam" id="PF11412">
    <property type="entry name" value="DsbD_N"/>
    <property type="match status" value="1"/>
</dbReference>
<accession>A0A1G8J186</accession>
<keyword evidence="4" id="KW-1185">Reference proteome</keyword>
<evidence type="ECO:0000313" key="3">
    <source>
        <dbReference type="EMBL" id="SDI25009.1"/>
    </source>
</evidence>
<sequence length="261" mass="27918">MMTALACAAAVVLGSPASAETPFMAELRPGWRLPDGDHMAALHLRLAPGWKTYWRAPGDAGIPPLFDWSGSHNLQAVSVLWPTPHVFHQSGMRSVGYARELVLPLRIHAQDGGDAMLKMQVQLGVCKDICLPAQMDLSAVLPAALTRADPVIAAALASAPFSADEAQVSAVRCSVTPVKKGLMLRAEIDMPPAGDPEDTVVESGAPTIWAGPPRTERHGGTLVTEAKLKHVEGRPFVLDRSRLRITVLGRNHAVDIQGCDR</sequence>
<evidence type="ECO:0000259" key="2">
    <source>
        <dbReference type="Pfam" id="PF11412"/>
    </source>
</evidence>
<dbReference type="EMBL" id="FNEJ01000002">
    <property type="protein sequence ID" value="SDI25009.1"/>
    <property type="molecule type" value="Genomic_DNA"/>
</dbReference>
<feature type="signal peptide" evidence="1">
    <location>
        <begin position="1"/>
        <end position="19"/>
    </location>
</feature>
<feature type="chain" id="PRO_5011775768" evidence="1">
    <location>
        <begin position="20"/>
        <end position="261"/>
    </location>
</feature>
<keyword evidence="1" id="KW-0732">Signal</keyword>
<protein>
    <submittedName>
        <fullName evidence="3">Thiol-disulfide interchange protein, contains DsbC and DsbD domains</fullName>
    </submittedName>
</protein>
<evidence type="ECO:0000256" key="1">
    <source>
        <dbReference type="SAM" id="SignalP"/>
    </source>
</evidence>
<dbReference type="STRING" id="555512.SAMN04487993_1002256"/>